<keyword evidence="2" id="KW-1185">Reference proteome</keyword>
<dbReference type="EMBL" id="PYAT01000011">
    <property type="protein sequence ID" value="PSL31627.1"/>
    <property type="molecule type" value="Genomic_DNA"/>
</dbReference>
<proteinExistence type="predicted"/>
<gene>
    <name evidence="1" type="ORF">B0H99_1119</name>
</gene>
<dbReference type="OrthoDB" id="2427879at2"/>
<comment type="caution">
    <text evidence="1">The sequence shown here is derived from an EMBL/GenBank/DDBJ whole genome shotgun (WGS) entry which is preliminary data.</text>
</comment>
<evidence type="ECO:0000313" key="1">
    <source>
        <dbReference type="EMBL" id="PSL31627.1"/>
    </source>
</evidence>
<protein>
    <submittedName>
        <fullName evidence="1">Uncharacterized protein</fullName>
    </submittedName>
</protein>
<dbReference type="Proteomes" id="UP000242682">
    <property type="component" value="Unassembled WGS sequence"/>
</dbReference>
<reference evidence="1 2" key="1">
    <citation type="submission" date="2018-03" db="EMBL/GenBank/DDBJ databases">
        <title>Genomic Encyclopedia of Type Strains, Phase III (KMG-III): the genomes of soil and plant-associated and newly described type strains.</title>
        <authorList>
            <person name="Whitman W."/>
        </authorList>
    </citation>
    <scope>NUCLEOTIDE SEQUENCE [LARGE SCALE GENOMIC DNA]</scope>
    <source>
        <strain evidence="1 2">CGMCC 1.12259</strain>
    </source>
</reference>
<organism evidence="1 2">
    <name type="scientific">Planomicrobium soli</name>
    <dbReference type="NCBI Taxonomy" id="1176648"/>
    <lineage>
        <taxon>Bacteria</taxon>
        <taxon>Bacillati</taxon>
        <taxon>Bacillota</taxon>
        <taxon>Bacilli</taxon>
        <taxon>Bacillales</taxon>
        <taxon>Caryophanaceae</taxon>
        <taxon>Planomicrobium</taxon>
    </lineage>
</organism>
<sequence>MNGDLQFYAVKTEWSPRDEAMVLKMDYELRAELAKTITCVGLLVDLSMDQHAVVRKGVAQNPYTPITTLRRLAEQDLCINVQDVAKNTLLALTS</sequence>
<dbReference type="AlphaFoldDB" id="A0A2P8GCF4"/>
<accession>A0A2P8GCF4</accession>
<dbReference type="RefSeq" id="WP_106534211.1">
    <property type="nucleotide sequence ID" value="NZ_PYAT01000011.1"/>
</dbReference>
<name>A0A2P8GCF4_9BACL</name>
<evidence type="ECO:0000313" key="2">
    <source>
        <dbReference type="Proteomes" id="UP000242682"/>
    </source>
</evidence>